<dbReference type="InterPro" id="IPR047967">
    <property type="entry name" value="PolX_PHP"/>
</dbReference>
<dbReference type="Pfam" id="PF14791">
    <property type="entry name" value="DNA_pol_B_thumb"/>
    <property type="match status" value="1"/>
</dbReference>
<dbReference type="PRINTS" id="PR00870">
    <property type="entry name" value="DNAPOLXBETA"/>
</dbReference>
<dbReference type="GO" id="GO:0006281">
    <property type="term" value="P:DNA repair"/>
    <property type="evidence" value="ECO:0007669"/>
    <property type="project" value="InterPro"/>
</dbReference>
<dbReference type="Gene3D" id="1.10.150.20">
    <property type="entry name" value="5' to 3' exonuclease, C-terminal subdomain"/>
    <property type="match status" value="1"/>
</dbReference>
<keyword evidence="2" id="KW-0548">Nucleotidyltransferase</keyword>
<dbReference type="GO" id="GO:0003677">
    <property type="term" value="F:DNA binding"/>
    <property type="evidence" value="ECO:0007669"/>
    <property type="project" value="InterPro"/>
</dbReference>
<gene>
    <name evidence="4" type="ORF">HHL17_14985</name>
</gene>
<dbReference type="CDD" id="cd07436">
    <property type="entry name" value="PHP_PolX"/>
    <property type="match status" value="1"/>
</dbReference>
<dbReference type="GO" id="GO:0005829">
    <property type="term" value="C:cytosol"/>
    <property type="evidence" value="ECO:0007669"/>
    <property type="project" value="TreeGrafter"/>
</dbReference>
<dbReference type="InterPro" id="IPR050243">
    <property type="entry name" value="PHP_phosphatase"/>
</dbReference>
<dbReference type="PRINTS" id="PR00869">
    <property type="entry name" value="DNAPOLX"/>
</dbReference>
<evidence type="ECO:0000256" key="2">
    <source>
        <dbReference type="ARBA" id="ARBA00022695"/>
    </source>
</evidence>
<dbReference type="PANTHER" id="PTHR36928">
    <property type="entry name" value="PHOSPHATASE YCDX-RELATED"/>
    <property type="match status" value="1"/>
</dbReference>
<sequence length="504" mass="56552">MKRRGKNSPSIPASLAPLGHVKDITAQEVQAIQEKLNINSIRELVAAASNGLLETVPGITAVQIKNIKRAFKLYKTDDTRVPLWDARFAGQELLRILSLFPEVEKVALAGSLRRCKDTVGDIDILIQSTEADRRKLLYKISRMPQTESIVATGPHHFCVILRNHLQADIRLATHKHYGASLLYYTGSVPYNQYLEKLAGDKGFRFGPLGLTASQTGEYVAGEQETDIFRQLGIDYLEPELREDYDEQTYASFYQIPSLITFNQLKGDMQVHTDWSDGTESIAAIARYLSHTFPHYQYIVITDHVSGNRPNHVLPPVDVYRQAAEIDRINGLMGFDYVKKGLETDILENGEPELANDLLEQSDWVTASIHTDFTRDNTDRLIKACEHPHVHCIGHPSGRMISTRPPYPVNWDAVFDAAARTGTALEINSRPNRLDLNDELVHKAISKGVKLVINSDARTLSHFDFVKLGVSVARRGACGKKDILNTGSWKDIEAFKAAKQRLFRP</sequence>
<dbReference type="InterPro" id="IPR029398">
    <property type="entry name" value="PolB_thumb"/>
</dbReference>
<accession>A0A848GNI1</accession>
<dbReference type="InterPro" id="IPR043519">
    <property type="entry name" value="NT_sf"/>
</dbReference>
<organism evidence="4 5">
    <name type="scientific">Chitinophaga fulva</name>
    <dbReference type="NCBI Taxonomy" id="2728842"/>
    <lineage>
        <taxon>Bacteria</taxon>
        <taxon>Pseudomonadati</taxon>
        <taxon>Bacteroidota</taxon>
        <taxon>Chitinophagia</taxon>
        <taxon>Chitinophagales</taxon>
        <taxon>Chitinophagaceae</taxon>
        <taxon>Chitinophaga</taxon>
    </lineage>
</organism>
<protein>
    <submittedName>
        <fullName evidence="4">DNA polymerase III</fullName>
    </submittedName>
</protein>
<dbReference type="SUPFAM" id="SSF81301">
    <property type="entry name" value="Nucleotidyltransferase"/>
    <property type="match status" value="1"/>
</dbReference>
<keyword evidence="1" id="KW-0808">Transferase</keyword>
<dbReference type="PANTHER" id="PTHR36928:SF1">
    <property type="entry name" value="PHOSPHATASE YCDX-RELATED"/>
    <property type="match status" value="1"/>
</dbReference>
<evidence type="ECO:0000259" key="3">
    <source>
        <dbReference type="Pfam" id="PF14791"/>
    </source>
</evidence>
<dbReference type="Gene3D" id="3.30.460.10">
    <property type="entry name" value="Beta Polymerase, domain 2"/>
    <property type="match status" value="1"/>
</dbReference>
<proteinExistence type="predicted"/>
<dbReference type="GO" id="GO:0042578">
    <property type="term" value="F:phosphoric ester hydrolase activity"/>
    <property type="evidence" value="ECO:0007669"/>
    <property type="project" value="TreeGrafter"/>
</dbReference>
<evidence type="ECO:0000313" key="4">
    <source>
        <dbReference type="EMBL" id="NML38512.1"/>
    </source>
</evidence>
<comment type="caution">
    <text evidence="4">The sequence shown here is derived from an EMBL/GenBank/DDBJ whole genome shotgun (WGS) entry which is preliminary data.</text>
</comment>
<feature type="domain" description="DNA polymerase beta thumb" evidence="3">
    <location>
        <begin position="181"/>
        <end position="242"/>
    </location>
</feature>
<dbReference type="AlphaFoldDB" id="A0A848GNI1"/>
<dbReference type="InterPro" id="IPR022312">
    <property type="entry name" value="DNA_pol_X"/>
</dbReference>
<reference evidence="4 5" key="1">
    <citation type="submission" date="2020-04" db="EMBL/GenBank/DDBJ databases">
        <title>Chitinophaga sp. G-6-1-13 sp. nov., isolated from soil.</title>
        <authorList>
            <person name="Dahal R.H."/>
            <person name="Chaudhary D.K."/>
        </authorList>
    </citation>
    <scope>NUCLEOTIDE SEQUENCE [LARGE SCALE GENOMIC DNA]</scope>
    <source>
        <strain evidence="4 5">G-6-1-13</strain>
    </source>
</reference>
<dbReference type="RefSeq" id="WP_169225499.1">
    <property type="nucleotide sequence ID" value="NZ_JABBGC010000001.1"/>
</dbReference>
<dbReference type="InterPro" id="IPR037160">
    <property type="entry name" value="DNA_Pol_thumb_sf"/>
</dbReference>
<dbReference type="InterPro" id="IPR002008">
    <property type="entry name" value="DNA_pol_X_beta-like"/>
</dbReference>
<dbReference type="InterPro" id="IPR016195">
    <property type="entry name" value="Pol/histidinol_Pase-like"/>
</dbReference>
<evidence type="ECO:0000256" key="1">
    <source>
        <dbReference type="ARBA" id="ARBA00022679"/>
    </source>
</evidence>
<name>A0A848GNI1_9BACT</name>
<dbReference type="SUPFAM" id="SSF89550">
    <property type="entry name" value="PHP domain-like"/>
    <property type="match status" value="1"/>
</dbReference>
<dbReference type="Gene3D" id="3.30.210.10">
    <property type="entry name" value="DNA polymerase, thumb domain"/>
    <property type="match status" value="1"/>
</dbReference>
<dbReference type="Gene3D" id="3.20.20.140">
    <property type="entry name" value="Metal-dependent hydrolases"/>
    <property type="match status" value="1"/>
</dbReference>
<dbReference type="GO" id="GO:0003887">
    <property type="term" value="F:DNA-directed DNA polymerase activity"/>
    <property type="evidence" value="ECO:0007669"/>
    <property type="project" value="InterPro"/>
</dbReference>
<keyword evidence="5" id="KW-1185">Reference proteome</keyword>
<dbReference type="EMBL" id="JABBGC010000001">
    <property type="protein sequence ID" value="NML38512.1"/>
    <property type="molecule type" value="Genomic_DNA"/>
</dbReference>
<dbReference type="GO" id="GO:0008270">
    <property type="term" value="F:zinc ion binding"/>
    <property type="evidence" value="ECO:0007669"/>
    <property type="project" value="TreeGrafter"/>
</dbReference>
<evidence type="ECO:0000313" key="5">
    <source>
        <dbReference type="Proteomes" id="UP000583266"/>
    </source>
</evidence>
<dbReference type="Proteomes" id="UP000583266">
    <property type="component" value="Unassembled WGS sequence"/>
</dbReference>